<dbReference type="SUPFAM" id="SSF46785">
    <property type="entry name" value="Winged helix' DNA-binding domain"/>
    <property type="match status" value="1"/>
</dbReference>
<dbReference type="Proteomes" id="UP000317496">
    <property type="component" value="Chromosome"/>
</dbReference>
<keyword evidence="1" id="KW-0805">Transcription regulation</keyword>
<keyword evidence="3" id="KW-0804">Transcription</keyword>
<dbReference type="InterPro" id="IPR036390">
    <property type="entry name" value="WH_DNA-bd_sf"/>
</dbReference>
<organism evidence="5 6">
    <name type="scientific">Ferrovibrio terrae</name>
    <dbReference type="NCBI Taxonomy" id="2594003"/>
    <lineage>
        <taxon>Bacteria</taxon>
        <taxon>Pseudomonadati</taxon>
        <taxon>Pseudomonadota</taxon>
        <taxon>Alphaproteobacteria</taxon>
        <taxon>Rhodospirillales</taxon>
        <taxon>Rhodospirillaceae</taxon>
        <taxon>Ferrovibrio</taxon>
    </lineage>
</organism>
<dbReference type="AlphaFoldDB" id="A0A516GYF4"/>
<evidence type="ECO:0000259" key="4">
    <source>
        <dbReference type="PROSITE" id="PS51118"/>
    </source>
</evidence>
<dbReference type="EMBL" id="CP041636">
    <property type="protein sequence ID" value="QDO96527.1"/>
    <property type="molecule type" value="Genomic_DNA"/>
</dbReference>
<dbReference type="InterPro" id="IPR011991">
    <property type="entry name" value="ArsR-like_HTH"/>
</dbReference>
<accession>A0A516GYF4</accession>
<evidence type="ECO:0000313" key="5">
    <source>
        <dbReference type="EMBL" id="QDO96527.1"/>
    </source>
</evidence>
<dbReference type="OrthoDB" id="9782219at2"/>
<evidence type="ECO:0000256" key="2">
    <source>
        <dbReference type="ARBA" id="ARBA00023125"/>
    </source>
</evidence>
<dbReference type="KEGG" id="fer:FNB15_04220"/>
<dbReference type="Gene3D" id="1.10.10.10">
    <property type="entry name" value="Winged helix-like DNA-binding domain superfamily/Winged helix DNA-binding domain"/>
    <property type="match status" value="1"/>
</dbReference>
<reference evidence="5 6" key="1">
    <citation type="submission" date="2019-07" db="EMBL/GenBank/DDBJ databases">
        <title>Genome sequencing for Ferrovibrio sp. K5.</title>
        <authorList>
            <person name="Park S.-J."/>
        </authorList>
    </citation>
    <scope>NUCLEOTIDE SEQUENCE [LARGE SCALE GENOMIC DNA]</scope>
    <source>
        <strain evidence="5 6">K5</strain>
    </source>
</reference>
<dbReference type="SUPFAM" id="SSF55718">
    <property type="entry name" value="SCP-like"/>
    <property type="match status" value="1"/>
</dbReference>
<dbReference type="GO" id="GO:0006355">
    <property type="term" value="P:regulation of DNA-templated transcription"/>
    <property type="evidence" value="ECO:0007669"/>
    <property type="project" value="UniProtKB-ARBA"/>
</dbReference>
<proteinExistence type="predicted"/>
<dbReference type="PANTHER" id="PTHR33204">
    <property type="entry name" value="TRANSCRIPTIONAL REGULATOR, MARR FAMILY"/>
    <property type="match status" value="1"/>
</dbReference>
<keyword evidence="6" id="KW-1185">Reference proteome</keyword>
<sequence length="337" mass="37608">MQHGTGGKGIAQRCYAGGKGGIGVGTGGGFVDLRLNGHCGLRAKVGVSKAADTARGTIHRIVQNLHLAPAAFSHIHACMDMRYGIFCPVAKAAEVVASRWTPLILSELMKGRERFIDIQQGVPLMSRSLLSRRLKEMEISNLIERVPQGRSHVYRLTEAGNALRALINQLAEWGSTYRLPYLDEQDRNVSYLMYSMRDFLLHGRLSELPAKCVVHFEFTNVPRRDHKLRNWWLIKRDGDIDLCYTDMGFEVDLQITADLDVLTRVVIGTASLQKARIAGDVVFSENPRLVNKLINALDLVEPPQMRLLRVPEQPPPPTILPMPLNLRKSVKTTSRAA</sequence>
<evidence type="ECO:0000313" key="6">
    <source>
        <dbReference type="Proteomes" id="UP000317496"/>
    </source>
</evidence>
<evidence type="ECO:0000256" key="3">
    <source>
        <dbReference type="ARBA" id="ARBA00023163"/>
    </source>
</evidence>
<dbReference type="PANTHER" id="PTHR33204:SF18">
    <property type="entry name" value="TRANSCRIPTIONAL REGULATORY PROTEIN"/>
    <property type="match status" value="1"/>
</dbReference>
<protein>
    <submittedName>
        <fullName evidence="5">Helix-turn-helix transcriptional regulator</fullName>
    </submittedName>
</protein>
<evidence type="ECO:0000256" key="1">
    <source>
        <dbReference type="ARBA" id="ARBA00023015"/>
    </source>
</evidence>
<dbReference type="CDD" id="cd00090">
    <property type="entry name" value="HTH_ARSR"/>
    <property type="match status" value="1"/>
</dbReference>
<dbReference type="InterPro" id="IPR036527">
    <property type="entry name" value="SCP2_sterol-bd_dom_sf"/>
</dbReference>
<keyword evidence="2" id="KW-0238">DNA-binding</keyword>
<dbReference type="GO" id="GO:0003677">
    <property type="term" value="F:DNA binding"/>
    <property type="evidence" value="ECO:0007669"/>
    <property type="project" value="UniProtKB-KW"/>
</dbReference>
<dbReference type="PROSITE" id="PS51118">
    <property type="entry name" value="HTH_HXLR"/>
    <property type="match status" value="1"/>
</dbReference>
<gene>
    <name evidence="5" type="ORF">FNB15_04220</name>
</gene>
<name>A0A516GYF4_9PROT</name>
<dbReference type="InterPro" id="IPR036388">
    <property type="entry name" value="WH-like_DNA-bd_sf"/>
</dbReference>
<dbReference type="Pfam" id="PF01638">
    <property type="entry name" value="HxlR"/>
    <property type="match status" value="1"/>
</dbReference>
<dbReference type="InterPro" id="IPR002577">
    <property type="entry name" value="HTH_HxlR"/>
</dbReference>
<feature type="domain" description="HTH hxlR-type" evidence="4">
    <location>
        <begin position="87"/>
        <end position="182"/>
    </location>
</feature>